<organism evidence="1">
    <name type="scientific">termite gut metagenome</name>
    <dbReference type="NCBI Taxonomy" id="433724"/>
    <lineage>
        <taxon>unclassified sequences</taxon>
        <taxon>metagenomes</taxon>
        <taxon>organismal metagenomes</taxon>
    </lineage>
</organism>
<evidence type="ECO:0008006" key="2">
    <source>
        <dbReference type="Google" id="ProtNLM"/>
    </source>
</evidence>
<accession>A0A5J4QC57</accession>
<dbReference type="Pfam" id="PF08011">
    <property type="entry name" value="PDDEXK_9"/>
    <property type="match status" value="1"/>
</dbReference>
<proteinExistence type="predicted"/>
<evidence type="ECO:0000313" key="1">
    <source>
        <dbReference type="EMBL" id="KAA6318311.1"/>
    </source>
</evidence>
<dbReference type="EMBL" id="SNRY01004233">
    <property type="protein sequence ID" value="KAA6318311.1"/>
    <property type="molecule type" value="Genomic_DNA"/>
</dbReference>
<gene>
    <name evidence="1" type="ORF">EZS27_031664</name>
</gene>
<comment type="caution">
    <text evidence="1">The sequence shown here is derived from an EMBL/GenBank/DDBJ whole genome shotgun (WGS) entry which is preliminary data.</text>
</comment>
<sequence>MILKLLGFDILSEEPTSTGRIDAVIRFTEKIYIVEFKFSEKEDLKEEAFQQVIEKEYALKYVIEQKDIYGIGISFSKEKRNINGFKYEKL</sequence>
<reference evidence="1" key="1">
    <citation type="submission" date="2019-03" db="EMBL/GenBank/DDBJ databases">
        <title>Single cell metagenomics reveals metabolic interactions within the superorganism composed of flagellate Streblomastix strix and complex community of Bacteroidetes bacteria on its surface.</title>
        <authorList>
            <person name="Treitli S.C."/>
            <person name="Kolisko M."/>
            <person name="Husnik F."/>
            <person name="Keeling P."/>
            <person name="Hampl V."/>
        </authorList>
    </citation>
    <scope>NUCLEOTIDE SEQUENCE</scope>
    <source>
        <strain evidence="1">STM</strain>
    </source>
</reference>
<name>A0A5J4QC57_9ZZZZ</name>
<dbReference type="AlphaFoldDB" id="A0A5J4QC57"/>
<protein>
    <recommendedName>
        <fullName evidence="2">PD-(D/E)XK nuclease superfamily protein</fullName>
    </recommendedName>
</protein>
<dbReference type="InterPro" id="IPR012547">
    <property type="entry name" value="PDDEXK_9"/>
</dbReference>